<gene>
    <name evidence="8 11" type="primary">fmt</name>
    <name evidence="11" type="ORF">MM817_02467</name>
</gene>
<dbReference type="InterPro" id="IPR005793">
    <property type="entry name" value="Formyl_trans_C"/>
</dbReference>
<evidence type="ECO:0000256" key="2">
    <source>
        <dbReference type="ARBA" id="ARBA00010699"/>
    </source>
</evidence>
<sequence>MQNEKPRILFMGTPQFAVSALELLIEHHYPVVCVVTQPDRAVGRKRILTPPPVKEVALRHGLEVFQPERIRRTEALEKIAQYHPDLIVTAAYGQILPVQLLALAPVGALNVHASLLPKYRGAAPIQWAIMRGEKQTGVTIMTMVKELDAGPIWDSVSVDIGADTTYGELQDMLAQEGAKLLIEVLPKIVRKDLQAKEQNAQEATFAPPIKRVDEQLDFTQLSQQVYNHVRALSPVPGAYTHLGDQLCKVWSAKPLHDWHGVAEPGMIVELSKEGPVIACGRGAIIATKVQLEGKKIQSGDEFVRGLHHVDDLRCTKQ</sequence>
<comment type="catalytic activity">
    <reaction evidence="7 8">
        <text>L-methionyl-tRNA(fMet) + (6R)-10-formyltetrahydrofolate = N-formyl-L-methionyl-tRNA(fMet) + (6S)-5,6,7,8-tetrahydrofolate + H(+)</text>
        <dbReference type="Rhea" id="RHEA:24380"/>
        <dbReference type="Rhea" id="RHEA-COMP:9952"/>
        <dbReference type="Rhea" id="RHEA-COMP:9953"/>
        <dbReference type="ChEBI" id="CHEBI:15378"/>
        <dbReference type="ChEBI" id="CHEBI:57453"/>
        <dbReference type="ChEBI" id="CHEBI:78530"/>
        <dbReference type="ChEBI" id="CHEBI:78844"/>
        <dbReference type="ChEBI" id="CHEBI:195366"/>
        <dbReference type="EC" id="2.1.2.9"/>
    </reaction>
</comment>
<dbReference type="NCBIfam" id="TIGR00460">
    <property type="entry name" value="fmt"/>
    <property type="match status" value="1"/>
</dbReference>
<evidence type="ECO:0000313" key="12">
    <source>
        <dbReference type="Proteomes" id="UP001139263"/>
    </source>
</evidence>
<protein>
    <recommendedName>
        <fullName evidence="4 8">Methionyl-tRNA formyltransferase</fullName>
        <ecNumber evidence="3 8">2.1.2.9</ecNumber>
    </recommendedName>
</protein>
<dbReference type="EMBL" id="JALBUF010000009">
    <property type="protein sequence ID" value="MCI0184172.1"/>
    <property type="molecule type" value="Genomic_DNA"/>
</dbReference>
<evidence type="ECO:0000259" key="10">
    <source>
        <dbReference type="Pfam" id="PF02911"/>
    </source>
</evidence>
<keyword evidence="12" id="KW-1185">Reference proteome</keyword>
<dbReference type="PANTHER" id="PTHR11138">
    <property type="entry name" value="METHIONYL-TRNA FORMYLTRANSFERASE"/>
    <property type="match status" value="1"/>
</dbReference>
<dbReference type="AlphaFoldDB" id="A0A9X1VAM5"/>
<proteinExistence type="inferred from homology"/>
<dbReference type="CDD" id="cd08704">
    <property type="entry name" value="Met_tRNA_FMT_C"/>
    <property type="match status" value="1"/>
</dbReference>
<evidence type="ECO:0000256" key="6">
    <source>
        <dbReference type="ARBA" id="ARBA00022917"/>
    </source>
</evidence>
<evidence type="ECO:0000256" key="8">
    <source>
        <dbReference type="HAMAP-Rule" id="MF_00182"/>
    </source>
</evidence>
<dbReference type="InterPro" id="IPR041711">
    <property type="entry name" value="Met-tRNA-FMT_N"/>
</dbReference>
<dbReference type="HAMAP" id="MF_00182">
    <property type="entry name" value="Formyl_trans"/>
    <property type="match status" value="1"/>
</dbReference>
<dbReference type="CDD" id="cd08646">
    <property type="entry name" value="FMT_core_Met-tRNA-FMT_N"/>
    <property type="match status" value="1"/>
</dbReference>
<evidence type="ECO:0000259" key="9">
    <source>
        <dbReference type="Pfam" id="PF00551"/>
    </source>
</evidence>
<dbReference type="SUPFAM" id="SSF53328">
    <property type="entry name" value="Formyltransferase"/>
    <property type="match status" value="1"/>
</dbReference>
<comment type="function">
    <text evidence="1 8">Attaches a formyl group to the free amino group of methionyl-tRNA(fMet). The formyl group appears to play a dual role in the initiator identity of N-formylmethionyl-tRNA by promoting its recognition by IF2 and preventing the misappropriation of this tRNA by the elongation apparatus.</text>
</comment>
<comment type="caution">
    <text evidence="11">The sequence shown here is derived from an EMBL/GenBank/DDBJ whole genome shotgun (WGS) entry which is preliminary data.</text>
</comment>
<feature type="domain" description="Formyl transferase C-terminal" evidence="10">
    <location>
        <begin position="209"/>
        <end position="306"/>
    </location>
</feature>
<accession>A0A9X1VAM5</accession>
<dbReference type="InterPro" id="IPR011034">
    <property type="entry name" value="Formyl_transferase-like_C_sf"/>
</dbReference>
<comment type="similarity">
    <text evidence="2 8">Belongs to the Fmt family.</text>
</comment>
<dbReference type="GO" id="GO:0005829">
    <property type="term" value="C:cytosol"/>
    <property type="evidence" value="ECO:0007669"/>
    <property type="project" value="TreeGrafter"/>
</dbReference>
<dbReference type="SUPFAM" id="SSF50486">
    <property type="entry name" value="FMT C-terminal domain-like"/>
    <property type="match status" value="1"/>
</dbReference>
<dbReference type="Proteomes" id="UP001139263">
    <property type="component" value="Unassembled WGS sequence"/>
</dbReference>
<evidence type="ECO:0000256" key="4">
    <source>
        <dbReference type="ARBA" id="ARBA00016014"/>
    </source>
</evidence>
<dbReference type="InterPro" id="IPR036477">
    <property type="entry name" value="Formyl_transf_N_sf"/>
</dbReference>
<organism evidence="11 12">
    <name type="scientific">Sulfoacidibacillus ferrooxidans</name>
    <dbReference type="NCBI Taxonomy" id="2005001"/>
    <lineage>
        <taxon>Bacteria</taxon>
        <taxon>Bacillati</taxon>
        <taxon>Bacillota</taxon>
        <taxon>Bacilli</taxon>
        <taxon>Bacillales</taxon>
        <taxon>Alicyclobacillaceae</taxon>
        <taxon>Sulfoacidibacillus</taxon>
    </lineage>
</organism>
<keyword evidence="5 8" id="KW-0808">Transferase</keyword>
<dbReference type="InterPro" id="IPR002376">
    <property type="entry name" value="Formyl_transf_N"/>
</dbReference>
<evidence type="ECO:0000256" key="5">
    <source>
        <dbReference type="ARBA" id="ARBA00022679"/>
    </source>
</evidence>
<dbReference type="PANTHER" id="PTHR11138:SF5">
    <property type="entry name" value="METHIONYL-TRNA FORMYLTRANSFERASE, MITOCHONDRIAL"/>
    <property type="match status" value="1"/>
</dbReference>
<keyword evidence="6 8" id="KW-0648">Protein biosynthesis</keyword>
<feature type="domain" description="Formyl transferase N-terminal" evidence="9">
    <location>
        <begin position="7"/>
        <end position="185"/>
    </location>
</feature>
<dbReference type="Gene3D" id="3.10.25.10">
    <property type="entry name" value="Formyl transferase, C-terminal domain"/>
    <property type="match status" value="1"/>
</dbReference>
<dbReference type="InterPro" id="IPR005794">
    <property type="entry name" value="Fmt"/>
</dbReference>
<evidence type="ECO:0000313" key="11">
    <source>
        <dbReference type="EMBL" id="MCI0184172.1"/>
    </source>
</evidence>
<evidence type="ECO:0000256" key="7">
    <source>
        <dbReference type="ARBA" id="ARBA00048558"/>
    </source>
</evidence>
<dbReference type="Gene3D" id="3.40.50.170">
    <property type="entry name" value="Formyl transferase, N-terminal domain"/>
    <property type="match status" value="1"/>
</dbReference>
<reference evidence="11" key="1">
    <citation type="submission" date="2022-03" db="EMBL/GenBank/DDBJ databases">
        <title>Draft Genome Sequence of Firmicute Strain S0AB, a Heterotrophic Iron/Sulfur-Oxidizing Extreme Acidophile.</title>
        <authorList>
            <person name="Vergara E."/>
            <person name="Pakostova E."/>
            <person name="Johnson D.B."/>
            <person name="Holmes D.S."/>
        </authorList>
    </citation>
    <scope>NUCLEOTIDE SEQUENCE</scope>
    <source>
        <strain evidence="11">S0AB</strain>
    </source>
</reference>
<evidence type="ECO:0000256" key="1">
    <source>
        <dbReference type="ARBA" id="ARBA00002606"/>
    </source>
</evidence>
<name>A0A9X1VAM5_9BACL</name>
<dbReference type="EC" id="2.1.2.9" evidence="3 8"/>
<evidence type="ECO:0000256" key="3">
    <source>
        <dbReference type="ARBA" id="ARBA00012261"/>
    </source>
</evidence>
<dbReference type="InterPro" id="IPR044135">
    <property type="entry name" value="Met-tRNA-FMT_C"/>
</dbReference>
<dbReference type="InterPro" id="IPR037022">
    <property type="entry name" value="Formyl_trans_C_sf"/>
</dbReference>
<feature type="binding site" evidence="8">
    <location>
        <begin position="114"/>
        <end position="117"/>
    </location>
    <ligand>
        <name>(6S)-5,6,7,8-tetrahydrofolate</name>
        <dbReference type="ChEBI" id="CHEBI:57453"/>
    </ligand>
</feature>
<dbReference type="Pfam" id="PF02911">
    <property type="entry name" value="Formyl_trans_C"/>
    <property type="match status" value="1"/>
</dbReference>
<dbReference type="Pfam" id="PF00551">
    <property type="entry name" value="Formyl_trans_N"/>
    <property type="match status" value="1"/>
</dbReference>
<dbReference type="GO" id="GO:0004479">
    <property type="term" value="F:methionyl-tRNA formyltransferase activity"/>
    <property type="evidence" value="ECO:0007669"/>
    <property type="project" value="UniProtKB-UniRule"/>
</dbReference>